<dbReference type="Proteomes" id="UP000439903">
    <property type="component" value="Unassembled WGS sequence"/>
</dbReference>
<comment type="caution">
    <text evidence="1">The sequence shown here is derived from an EMBL/GenBank/DDBJ whole genome shotgun (WGS) entry which is preliminary data.</text>
</comment>
<dbReference type="EMBL" id="WTPW01003210">
    <property type="protein sequence ID" value="KAF0350903.1"/>
    <property type="molecule type" value="Genomic_DNA"/>
</dbReference>
<evidence type="ECO:0000313" key="2">
    <source>
        <dbReference type="Proteomes" id="UP000439903"/>
    </source>
</evidence>
<accession>A0A8H3WWJ8</accession>
<evidence type="ECO:0000313" key="1">
    <source>
        <dbReference type="EMBL" id="KAF0350903.1"/>
    </source>
</evidence>
<dbReference type="OrthoDB" id="10021397at2759"/>
<protein>
    <submittedName>
        <fullName evidence="1">Uncharacterized protein</fullName>
    </submittedName>
</protein>
<sequence>MPFQKFFGSKVYDSCKFANIYAYGVIILEISTGKDLFDDNEFDTELAWNKGIESSDDANEINRKGFLVLNLGCAVFLSVLDQTIVATALPKIVFDFNGLD</sequence>
<proteinExistence type="predicted"/>
<name>A0A8H3WWJ8_GIGMA</name>
<keyword evidence="2" id="KW-1185">Reference proteome</keyword>
<dbReference type="AlphaFoldDB" id="A0A8H3WWJ8"/>
<reference evidence="1 2" key="1">
    <citation type="journal article" date="2019" name="Environ. Microbiol.">
        <title>At the nexus of three kingdoms: the genome of the mycorrhizal fungus Gigaspora margarita provides insights into plant, endobacterial and fungal interactions.</title>
        <authorList>
            <person name="Venice F."/>
            <person name="Ghignone S."/>
            <person name="Salvioli di Fossalunga A."/>
            <person name="Amselem J."/>
            <person name="Novero M."/>
            <person name="Xianan X."/>
            <person name="Sedzielewska Toro K."/>
            <person name="Morin E."/>
            <person name="Lipzen A."/>
            <person name="Grigoriev I.V."/>
            <person name="Henrissat B."/>
            <person name="Martin F.M."/>
            <person name="Bonfante P."/>
        </authorList>
    </citation>
    <scope>NUCLEOTIDE SEQUENCE [LARGE SCALE GENOMIC DNA]</scope>
    <source>
        <strain evidence="1 2">BEG34</strain>
    </source>
</reference>
<gene>
    <name evidence="1" type="ORF">F8M41_015390</name>
</gene>
<organism evidence="1 2">
    <name type="scientific">Gigaspora margarita</name>
    <dbReference type="NCBI Taxonomy" id="4874"/>
    <lineage>
        <taxon>Eukaryota</taxon>
        <taxon>Fungi</taxon>
        <taxon>Fungi incertae sedis</taxon>
        <taxon>Mucoromycota</taxon>
        <taxon>Glomeromycotina</taxon>
        <taxon>Glomeromycetes</taxon>
        <taxon>Diversisporales</taxon>
        <taxon>Gigasporaceae</taxon>
        <taxon>Gigaspora</taxon>
    </lineage>
</organism>